<gene>
    <name evidence="2" type="ORF">PSYICH_LOCUS5675</name>
</gene>
<dbReference type="PANTHER" id="PTHR46849">
    <property type="entry name" value="RCC1 DOMAIN-CONTAINING PROTEIN 1"/>
    <property type="match status" value="1"/>
</dbReference>
<proteinExistence type="predicted"/>
<keyword evidence="3" id="KW-1185">Reference proteome</keyword>
<dbReference type="Gene3D" id="2.130.10.30">
    <property type="entry name" value="Regulator of chromosome condensation 1/beta-lactamase-inhibitor protein II"/>
    <property type="match status" value="1"/>
</dbReference>
<dbReference type="AlphaFoldDB" id="A0A9P0CSW0"/>
<dbReference type="InterPro" id="IPR009091">
    <property type="entry name" value="RCC1/BLIP-II"/>
</dbReference>
<sequence length="329" mass="37320">MPLFCNGFNLFRQLNVNKPILEEFVKVFEFEVIKQVWINYSYILISTDTDYLIFHKEGVCNLTSLIPKQTVLITTNDDQVICLNRSGKLFKICLADNFSNIQELCSLDYVESSNNSFLNIRSSSKLIVTHLADGTVYNVLEKLKFTCNSVIDIQCGKEHCLLLDETGNLYSFGKGSHGQLGHGKLDDEIEPKLVEALAGIKIKKIAAGNWHSCAISQDGDLYVWGWNSNGQLGLGIEEDDKKFVSVMASPHVVDFDDEELNAVLVACGSRHTIVFFDNKQLYGCGWNKYHQLTKFAQENYYKLTYLHDFKNMDVIHLQCGPWNSAVRCK</sequence>
<protein>
    <recommendedName>
        <fullName evidence="4">RCC1 domain-containing protein 1</fullName>
    </recommendedName>
</protein>
<evidence type="ECO:0000313" key="3">
    <source>
        <dbReference type="Proteomes" id="UP001153636"/>
    </source>
</evidence>
<dbReference type="PRINTS" id="PR00633">
    <property type="entry name" value="RCCNDNSATION"/>
</dbReference>
<organism evidence="2 3">
    <name type="scientific">Psylliodes chrysocephalus</name>
    <dbReference type="NCBI Taxonomy" id="3402493"/>
    <lineage>
        <taxon>Eukaryota</taxon>
        <taxon>Metazoa</taxon>
        <taxon>Ecdysozoa</taxon>
        <taxon>Arthropoda</taxon>
        <taxon>Hexapoda</taxon>
        <taxon>Insecta</taxon>
        <taxon>Pterygota</taxon>
        <taxon>Neoptera</taxon>
        <taxon>Endopterygota</taxon>
        <taxon>Coleoptera</taxon>
        <taxon>Polyphaga</taxon>
        <taxon>Cucujiformia</taxon>
        <taxon>Chrysomeloidea</taxon>
        <taxon>Chrysomelidae</taxon>
        <taxon>Galerucinae</taxon>
        <taxon>Alticini</taxon>
        <taxon>Psylliodes</taxon>
    </lineage>
</organism>
<name>A0A9P0CSW0_9CUCU</name>
<evidence type="ECO:0000313" key="2">
    <source>
        <dbReference type="EMBL" id="CAH1105250.1"/>
    </source>
</evidence>
<dbReference type="EMBL" id="OV651830">
    <property type="protein sequence ID" value="CAH1105250.1"/>
    <property type="molecule type" value="Genomic_DNA"/>
</dbReference>
<evidence type="ECO:0000256" key="1">
    <source>
        <dbReference type="PROSITE-ProRule" id="PRU00235"/>
    </source>
</evidence>
<evidence type="ECO:0008006" key="4">
    <source>
        <dbReference type="Google" id="ProtNLM"/>
    </source>
</evidence>
<accession>A0A9P0CSW0</accession>
<dbReference type="InterPro" id="IPR052830">
    <property type="entry name" value="RCC1_domain-containing"/>
</dbReference>
<dbReference type="Pfam" id="PF00415">
    <property type="entry name" value="RCC1"/>
    <property type="match status" value="2"/>
</dbReference>
<feature type="repeat" description="RCC1" evidence="1">
    <location>
        <begin position="167"/>
        <end position="218"/>
    </location>
</feature>
<feature type="repeat" description="RCC1" evidence="1">
    <location>
        <begin position="219"/>
        <end position="278"/>
    </location>
</feature>
<dbReference type="PROSITE" id="PS50012">
    <property type="entry name" value="RCC1_3"/>
    <property type="match status" value="2"/>
</dbReference>
<dbReference type="PANTHER" id="PTHR46849:SF1">
    <property type="entry name" value="RCC1 DOMAIN-CONTAINING PROTEIN 1"/>
    <property type="match status" value="1"/>
</dbReference>
<dbReference type="InterPro" id="IPR000408">
    <property type="entry name" value="Reg_chr_condens"/>
</dbReference>
<dbReference type="SUPFAM" id="SSF50985">
    <property type="entry name" value="RCC1/BLIP-II"/>
    <property type="match status" value="1"/>
</dbReference>
<reference evidence="2" key="1">
    <citation type="submission" date="2022-01" db="EMBL/GenBank/DDBJ databases">
        <authorList>
            <person name="King R."/>
        </authorList>
    </citation>
    <scope>NUCLEOTIDE SEQUENCE</scope>
</reference>
<dbReference type="OrthoDB" id="5370059at2759"/>
<dbReference type="Proteomes" id="UP001153636">
    <property type="component" value="Chromosome 18"/>
</dbReference>